<comment type="caution">
    <text evidence="2">The sequence shown here is derived from an EMBL/GenBank/DDBJ whole genome shotgun (WGS) entry which is preliminary data.</text>
</comment>
<evidence type="ECO:0000313" key="2">
    <source>
        <dbReference type="EMBL" id="MBC6491783.1"/>
    </source>
</evidence>
<reference evidence="2 3" key="1">
    <citation type="submission" date="2016-07" db="EMBL/GenBank/DDBJ databases">
        <title>Genome analysis of Flavihumibacter stibioxidans YS-17.</title>
        <authorList>
            <person name="Shi K."/>
            <person name="Han Y."/>
            <person name="Wang G."/>
        </authorList>
    </citation>
    <scope>NUCLEOTIDE SEQUENCE [LARGE SCALE GENOMIC DNA]</scope>
    <source>
        <strain evidence="2 3">YS-17</strain>
    </source>
</reference>
<feature type="transmembrane region" description="Helical" evidence="1">
    <location>
        <begin position="310"/>
        <end position="330"/>
    </location>
</feature>
<feature type="transmembrane region" description="Helical" evidence="1">
    <location>
        <begin position="191"/>
        <end position="213"/>
    </location>
</feature>
<proteinExistence type="predicted"/>
<feature type="transmembrane region" description="Helical" evidence="1">
    <location>
        <begin position="219"/>
        <end position="239"/>
    </location>
</feature>
<sequence length="801" mass="90806">MRNGMVFFSASLRKYPLIRFLANALASIWLFFPSILFLALGLICFTQLGQGKDLLISFTETSGSFGGILLSKFIFLVAITFWVYVSWYSSRMIAYIKGFQHRLLCNQVNPTLGDAEYEKLFDMELRFLHRFPRIIGYACLLVILISLSLLLTKGDWIREQPFLFLIGGMLVLWIIDRQMIRLSSYGQSGRLLKIMLITAAVVIPFLLVLYTATGLFSKAGFIILLVLLVLVVYMLYINLRRHRMEELERKATRVTRVSARGWRRWINRLMDWLHLPREERGYFTVFNIVCGVGLTAYTAAIFMFPASTRFGPFPVILLAFAVLLGFGNVITALSCKFRINVHFFIFILAAFLPTPDHHKVRTGSLSERRVPITVYQDRQHLSEYMKHWLYERPEIDSMQQYPVYFVLANGGASRSAYWVSTVLGRLEDASIDAGGPRFSRQLFCLSGTSGGGVGISTYYAQLLHQQEKSVVAGFENSGRSFLRQDFLSFTLARMLGPDFFNYIPLLNKLIPDEDRAEALEQAIERSTDKAYYRVGFDSTWFDQCLTQKGIPHPLPILLINTTRVKDGSPGVVSNIQLSTNIFNRRVDVAGLLQADKTIRLSTAAILGARFPYMSPAGRIDQYKHPSSPGGTDTVRANYFVDGGYFDNSGAGAVQEMIRALLLIGADTEDPVIKRRFEKLSLKVLHITNSPQGTIPLQPIGPFVNDLMAPLLTIIGAYDMQTTVNDRRFITYINDLKAKARAKGLKDAEYIPIHLYNDPAVAGDTMSRGPYAMNWFISDSVRRQMDRRLLTQPRLQQLITDF</sequence>
<feature type="transmembrane region" description="Helical" evidence="1">
    <location>
        <begin position="282"/>
        <end position="304"/>
    </location>
</feature>
<feature type="transmembrane region" description="Helical" evidence="1">
    <location>
        <begin position="68"/>
        <end position="87"/>
    </location>
</feature>
<keyword evidence="3" id="KW-1185">Reference proteome</keyword>
<feature type="transmembrane region" description="Helical" evidence="1">
    <location>
        <begin position="20"/>
        <end position="48"/>
    </location>
</feature>
<feature type="transmembrane region" description="Helical" evidence="1">
    <location>
        <begin position="162"/>
        <end position="179"/>
    </location>
</feature>
<keyword evidence="1" id="KW-1133">Transmembrane helix</keyword>
<feature type="transmembrane region" description="Helical" evidence="1">
    <location>
        <begin position="134"/>
        <end position="150"/>
    </location>
</feature>
<organism evidence="2 3">
    <name type="scientific">Flavihumibacter stibioxidans</name>
    <dbReference type="NCBI Taxonomy" id="1834163"/>
    <lineage>
        <taxon>Bacteria</taxon>
        <taxon>Pseudomonadati</taxon>
        <taxon>Bacteroidota</taxon>
        <taxon>Chitinophagia</taxon>
        <taxon>Chitinophagales</taxon>
        <taxon>Chitinophagaceae</taxon>
        <taxon>Flavihumibacter</taxon>
    </lineage>
</organism>
<dbReference type="EMBL" id="MBUA01000023">
    <property type="protein sequence ID" value="MBC6491783.1"/>
    <property type="molecule type" value="Genomic_DNA"/>
</dbReference>
<keyword evidence="1" id="KW-0812">Transmembrane</keyword>
<feature type="transmembrane region" description="Helical" evidence="1">
    <location>
        <begin position="337"/>
        <end position="354"/>
    </location>
</feature>
<dbReference type="SUPFAM" id="SSF52151">
    <property type="entry name" value="FabD/lysophospholipase-like"/>
    <property type="match status" value="1"/>
</dbReference>
<keyword evidence="1" id="KW-0472">Membrane</keyword>
<evidence type="ECO:0000313" key="3">
    <source>
        <dbReference type="Proteomes" id="UP000765802"/>
    </source>
</evidence>
<gene>
    <name evidence="2" type="ORF">BC349_12040</name>
</gene>
<accession>A0ABR7MB37</accession>
<dbReference type="InterPro" id="IPR016035">
    <property type="entry name" value="Acyl_Trfase/lysoPLipase"/>
</dbReference>
<dbReference type="RefSeq" id="WP_187257102.1">
    <property type="nucleotide sequence ID" value="NZ_JBHULF010000007.1"/>
</dbReference>
<name>A0ABR7MB37_9BACT</name>
<evidence type="ECO:0000256" key="1">
    <source>
        <dbReference type="SAM" id="Phobius"/>
    </source>
</evidence>
<protein>
    <recommendedName>
        <fullName evidence="4">PNPLA domain-containing protein</fullName>
    </recommendedName>
</protein>
<evidence type="ECO:0008006" key="4">
    <source>
        <dbReference type="Google" id="ProtNLM"/>
    </source>
</evidence>
<dbReference type="Proteomes" id="UP000765802">
    <property type="component" value="Unassembled WGS sequence"/>
</dbReference>